<organism evidence="2 3">
    <name type="scientific">Ambispora leptoticha</name>
    <dbReference type="NCBI Taxonomy" id="144679"/>
    <lineage>
        <taxon>Eukaryota</taxon>
        <taxon>Fungi</taxon>
        <taxon>Fungi incertae sedis</taxon>
        <taxon>Mucoromycota</taxon>
        <taxon>Glomeromycotina</taxon>
        <taxon>Glomeromycetes</taxon>
        <taxon>Archaeosporales</taxon>
        <taxon>Ambisporaceae</taxon>
        <taxon>Ambispora</taxon>
    </lineage>
</organism>
<accession>A0A9N8YV69</accession>
<dbReference type="PROSITE" id="PS00383">
    <property type="entry name" value="TYR_PHOSPHATASE_1"/>
    <property type="match status" value="1"/>
</dbReference>
<dbReference type="SUPFAM" id="SSF52799">
    <property type="entry name" value="(Phosphotyrosine protein) phosphatases II"/>
    <property type="match status" value="1"/>
</dbReference>
<evidence type="ECO:0000313" key="3">
    <source>
        <dbReference type="Proteomes" id="UP000789508"/>
    </source>
</evidence>
<dbReference type="InterPro" id="IPR000387">
    <property type="entry name" value="Tyr_Pase_dom"/>
</dbReference>
<dbReference type="PANTHER" id="PTHR31126:SF1">
    <property type="entry name" value="TYROSINE SPECIFIC PROTEIN PHOSPHATASES DOMAIN-CONTAINING PROTEIN"/>
    <property type="match status" value="1"/>
</dbReference>
<evidence type="ECO:0000313" key="2">
    <source>
        <dbReference type="EMBL" id="CAG8451519.1"/>
    </source>
</evidence>
<gene>
    <name evidence="2" type="ORF">ALEPTO_LOCUS1036</name>
</gene>
<dbReference type="Gene3D" id="3.90.190.10">
    <property type="entry name" value="Protein tyrosine phosphatase superfamily"/>
    <property type="match status" value="1"/>
</dbReference>
<name>A0A9N8YV69_9GLOM</name>
<evidence type="ECO:0000259" key="1">
    <source>
        <dbReference type="PROSITE" id="PS50056"/>
    </source>
</evidence>
<sequence>MDNILNFRDVGKVIQEICRMNGEKTENMMKSGVLFRAAKPDDASDHDIKRLLEYDIHTIIDLRSGYENTKSDILASTFPLQEVNSVDFSSRKTIKINLNGSQYAKLVLSYASRAIAFQIIGYFLICQKHWAAQTMATKVIGPLGLGKMYSSFFEGCHDEVRKIFQIMTDKQNLPLFVHCTYGKDRTGFIIALTLSLLGIPDEVIITEYSQSHENLLSLYPKMIKDMGKIGLGEGFAIVDPKAMRQMLEFLHEQYGTASDYLSSIGFEYKSQQIVIKNLCE</sequence>
<dbReference type="Proteomes" id="UP000789508">
    <property type="component" value="Unassembled WGS sequence"/>
</dbReference>
<dbReference type="AlphaFoldDB" id="A0A9N8YV69"/>
<dbReference type="InterPro" id="IPR016130">
    <property type="entry name" value="Tyr_Pase_AS"/>
</dbReference>
<reference evidence="2" key="1">
    <citation type="submission" date="2021-06" db="EMBL/GenBank/DDBJ databases">
        <authorList>
            <person name="Kallberg Y."/>
            <person name="Tangrot J."/>
            <person name="Rosling A."/>
        </authorList>
    </citation>
    <scope>NUCLEOTIDE SEQUENCE</scope>
    <source>
        <strain evidence="2">FL130A</strain>
    </source>
</reference>
<dbReference type="EMBL" id="CAJVPS010000098">
    <property type="protein sequence ID" value="CAG8451519.1"/>
    <property type="molecule type" value="Genomic_DNA"/>
</dbReference>
<protein>
    <submittedName>
        <fullName evidence="2">14434_t:CDS:1</fullName>
    </submittedName>
</protein>
<dbReference type="InterPro" id="IPR026893">
    <property type="entry name" value="Tyr/Ser_Pase_IphP-type"/>
</dbReference>
<dbReference type="PANTHER" id="PTHR31126">
    <property type="entry name" value="TYROSINE-PROTEIN PHOSPHATASE"/>
    <property type="match status" value="1"/>
</dbReference>
<comment type="caution">
    <text evidence="2">The sequence shown here is derived from an EMBL/GenBank/DDBJ whole genome shotgun (WGS) entry which is preliminary data.</text>
</comment>
<feature type="domain" description="Tyrosine specific protein phosphatases" evidence="1">
    <location>
        <begin position="161"/>
        <end position="194"/>
    </location>
</feature>
<keyword evidence="3" id="KW-1185">Reference proteome</keyword>
<dbReference type="Pfam" id="PF13350">
    <property type="entry name" value="Y_phosphatase3"/>
    <property type="match status" value="1"/>
</dbReference>
<dbReference type="OrthoDB" id="9988524at2759"/>
<dbReference type="GO" id="GO:0004721">
    <property type="term" value="F:phosphoprotein phosphatase activity"/>
    <property type="evidence" value="ECO:0007669"/>
    <property type="project" value="InterPro"/>
</dbReference>
<proteinExistence type="predicted"/>
<dbReference type="InterPro" id="IPR029021">
    <property type="entry name" value="Prot-tyrosine_phosphatase-like"/>
</dbReference>
<dbReference type="PROSITE" id="PS50056">
    <property type="entry name" value="TYR_PHOSPHATASE_2"/>
    <property type="match status" value="1"/>
</dbReference>